<dbReference type="AlphaFoldDB" id="A0AAW5K6E2"/>
<dbReference type="PANTHER" id="PTHR14202:SF0">
    <property type="entry name" value="RNA-BINDING PROTEIN RO60"/>
    <property type="match status" value="1"/>
</dbReference>
<dbReference type="SUPFAM" id="SSF140864">
    <property type="entry name" value="TROVE domain-like"/>
    <property type="match status" value="1"/>
</dbReference>
<feature type="domain" description="TROVE" evidence="7">
    <location>
        <begin position="13"/>
        <end position="332"/>
    </location>
</feature>
<keyword evidence="6" id="KW-0687">Ribonucleoprotein</keyword>
<dbReference type="GO" id="GO:0003723">
    <property type="term" value="F:RNA binding"/>
    <property type="evidence" value="ECO:0007669"/>
    <property type="project" value="UniProtKB-KW"/>
</dbReference>
<evidence type="ECO:0000259" key="7">
    <source>
        <dbReference type="PROSITE" id="PS50988"/>
    </source>
</evidence>
<dbReference type="EMBL" id="JANFYT010000039">
    <property type="protein sequence ID" value="MCQ4815492.1"/>
    <property type="molecule type" value="Genomic_DNA"/>
</dbReference>
<keyword evidence="4" id="KW-0479">Metal-binding</keyword>
<comment type="caution">
    <text evidence="8">The sequence shown here is derived from an EMBL/GenBank/DDBJ whole genome shotgun (WGS) entry which is preliminary data.</text>
</comment>
<dbReference type="PROSITE" id="PS50988">
    <property type="entry name" value="TROVE"/>
    <property type="match status" value="1"/>
</dbReference>
<comment type="subcellular location">
    <subcellularLocation>
        <location evidence="1">Cytoplasm</location>
    </subcellularLocation>
</comment>
<dbReference type="GO" id="GO:0046872">
    <property type="term" value="F:metal ion binding"/>
    <property type="evidence" value="ECO:0007669"/>
    <property type="project" value="UniProtKB-KW"/>
</dbReference>
<keyword evidence="3" id="KW-0963">Cytoplasm</keyword>
<dbReference type="GO" id="GO:0005737">
    <property type="term" value="C:cytoplasm"/>
    <property type="evidence" value="ECO:0007669"/>
    <property type="project" value="UniProtKB-SubCell"/>
</dbReference>
<accession>A0AAW5K6E2</accession>
<dbReference type="PANTHER" id="PTHR14202">
    <property type="entry name" value="60 KDA RIBONUCLEOPROTEIN SSA/RO"/>
    <property type="match status" value="1"/>
</dbReference>
<protein>
    <submittedName>
        <fullName evidence="8">TROVE domain-containing protein</fullName>
    </submittedName>
</protein>
<evidence type="ECO:0000313" key="8">
    <source>
        <dbReference type="EMBL" id="MCQ4815492.1"/>
    </source>
</evidence>
<evidence type="ECO:0000313" key="9">
    <source>
        <dbReference type="Proteomes" id="UP001205919"/>
    </source>
</evidence>
<proteinExistence type="inferred from homology"/>
<dbReference type="Gene3D" id="3.40.50.410">
    <property type="entry name" value="von Willebrand factor, type A domain"/>
    <property type="match status" value="1"/>
</dbReference>
<evidence type="ECO:0000256" key="1">
    <source>
        <dbReference type="ARBA" id="ARBA00004496"/>
    </source>
</evidence>
<dbReference type="InterPro" id="IPR056800">
    <property type="entry name" value="vWA_Ro60"/>
</dbReference>
<dbReference type="Pfam" id="PF05731">
    <property type="entry name" value="TROVE"/>
    <property type="match status" value="1"/>
</dbReference>
<dbReference type="InterPro" id="IPR040322">
    <property type="entry name" value="TROVE2"/>
</dbReference>
<dbReference type="InterPro" id="IPR036465">
    <property type="entry name" value="vWFA_dom_sf"/>
</dbReference>
<dbReference type="InterPro" id="IPR008858">
    <property type="entry name" value="TROVE_dom"/>
</dbReference>
<comment type="similarity">
    <text evidence="2">Belongs to the Ro 60 kDa family.</text>
</comment>
<evidence type="ECO:0000256" key="4">
    <source>
        <dbReference type="ARBA" id="ARBA00022723"/>
    </source>
</evidence>
<dbReference type="Proteomes" id="UP001205919">
    <property type="component" value="Unassembled WGS sequence"/>
</dbReference>
<evidence type="ECO:0000256" key="3">
    <source>
        <dbReference type="ARBA" id="ARBA00022490"/>
    </source>
</evidence>
<evidence type="ECO:0000256" key="2">
    <source>
        <dbReference type="ARBA" id="ARBA00007814"/>
    </source>
</evidence>
<name>A0AAW5K6E2_9BACT</name>
<dbReference type="Pfam" id="PF25045">
    <property type="entry name" value="vWA_Ro60"/>
    <property type="match status" value="1"/>
</dbReference>
<evidence type="ECO:0000256" key="5">
    <source>
        <dbReference type="ARBA" id="ARBA00022884"/>
    </source>
</evidence>
<dbReference type="InterPro" id="IPR037214">
    <property type="entry name" value="TROVE_dom_sf"/>
</dbReference>
<dbReference type="RefSeq" id="WP_008709546.1">
    <property type="nucleotide sequence ID" value="NZ_CABKQM010000003.1"/>
</dbReference>
<dbReference type="GO" id="GO:1990904">
    <property type="term" value="C:ribonucleoprotein complex"/>
    <property type="evidence" value="ECO:0007669"/>
    <property type="project" value="UniProtKB-KW"/>
</dbReference>
<reference evidence="8 9" key="1">
    <citation type="submission" date="2022-06" db="EMBL/GenBank/DDBJ databases">
        <title>Isolation of gut microbiota from human fecal samples.</title>
        <authorList>
            <person name="Pamer E.G."/>
            <person name="Barat B."/>
            <person name="Waligurski E."/>
            <person name="Medina S."/>
            <person name="Paddock L."/>
            <person name="Mostad J."/>
        </authorList>
    </citation>
    <scope>NUCLEOTIDE SEQUENCE [LARGE SCALE GENOMIC DNA]</scope>
    <source>
        <strain evidence="8 9">DFI.9.90</strain>
    </source>
</reference>
<keyword evidence="9" id="KW-1185">Reference proteome</keyword>
<dbReference type="SUPFAM" id="SSF53300">
    <property type="entry name" value="vWA-like"/>
    <property type="match status" value="1"/>
</dbReference>
<gene>
    <name evidence="8" type="ORF">NE630_13725</name>
</gene>
<organism evidence="8 9">
    <name type="scientific">Cloacibacillus evryensis</name>
    <dbReference type="NCBI Taxonomy" id="508460"/>
    <lineage>
        <taxon>Bacteria</taxon>
        <taxon>Thermotogati</taxon>
        <taxon>Synergistota</taxon>
        <taxon>Synergistia</taxon>
        <taxon>Synergistales</taxon>
        <taxon>Synergistaceae</taxon>
        <taxon>Cloacibacillus</taxon>
    </lineage>
</organism>
<evidence type="ECO:0000256" key="6">
    <source>
        <dbReference type="ARBA" id="ARBA00023274"/>
    </source>
</evidence>
<sequence length="511" mass="56182">MGHALNVLKKVFNGNSESYPCFRRDWREEYLQMLLTNTISNIFYASEETCRDRALELHVFAADEDPEFMARAIVFARVDGFMRLQPLIGLAVLSLASPNLFKLAFDHVVRIVPDLAEFTLALESFGRGQGGRMVKREAARKLLAVDEYAALKYAGAGRGYGLRDLLRVYHPKAVDKKTQAIFKYLIKGFDSEDLEHELLPQITAFEKFKTAAASGDGAAAIQSIKEGRLPYNIVTGAASAMSAELWDALLPEMPLFALLRHLETLERAGVLNDKAVVRFINDRLTKPEAIRKAKILPFRFAQAWRMVSRGDVRRALAHAAELSVENLPSVQGTTAVLLDVSGSMEGEFLMAGSVLALSIARRTDGRGIFIIFNTEAEACAIDDDMTILEAAAGIPSGGGTDTGAPLRLMTRKRSFADNIVIITDEQQNTGSPFRRELANYRAKINPKTRVFVVNVAPYRGAMVPSSDPLTTYCYGWSDQIVSFIARASSGYADLVGEVAALDLCSADRGAH</sequence>
<keyword evidence="5" id="KW-0694">RNA-binding</keyword>